<reference evidence="2 3" key="1">
    <citation type="submission" date="2016-10" db="EMBL/GenBank/DDBJ databases">
        <authorList>
            <person name="de Groot N.N."/>
        </authorList>
    </citation>
    <scope>NUCLEOTIDE SEQUENCE [LARGE SCALE GENOMIC DNA]</scope>
    <source>
        <strain evidence="2 3">DSM 26915</strain>
    </source>
</reference>
<gene>
    <name evidence="2" type="ORF">SAMN04488045_2214</name>
</gene>
<dbReference type="Pfam" id="PF14588">
    <property type="entry name" value="YjgF_endoribonc"/>
    <property type="match status" value="1"/>
</dbReference>
<name>A0A1H5YS00_9RHOB</name>
<dbReference type="AlphaFoldDB" id="A0A1H5YS00"/>
<dbReference type="OrthoDB" id="9806350at2"/>
<keyword evidence="3" id="KW-1185">Reference proteome</keyword>
<evidence type="ECO:0000313" key="3">
    <source>
        <dbReference type="Proteomes" id="UP000236752"/>
    </source>
</evidence>
<dbReference type="PANTHER" id="PTHR43760">
    <property type="entry name" value="ENDORIBONUCLEASE-RELATED"/>
    <property type="match status" value="1"/>
</dbReference>
<dbReference type="EMBL" id="FNUZ01000003">
    <property type="protein sequence ID" value="SEG26422.1"/>
    <property type="molecule type" value="Genomic_DNA"/>
</dbReference>
<protein>
    <submittedName>
        <fullName evidence="2">Enamine deaminase RidA, house cleaning of reactive enamine intermediates, YjgF/YER057c/UK114 family</fullName>
    </submittedName>
</protein>
<evidence type="ECO:0000259" key="1">
    <source>
        <dbReference type="Pfam" id="PF14588"/>
    </source>
</evidence>
<dbReference type="InterPro" id="IPR013813">
    <property type="entry name" value="Endoribo_LPSP/chorism_mut-like"/>
</dbReference>
<organism evidence="2 3">
    <name type="scientific">Thalassococcus halodurans</name>
    <dbReference type="NCBI Taxonomy" id="373675"/>
    <lineage>
        <taxon>Bacteria</taxon>
        <taxon>Pseudomonadati</taxon>
        <taxon>Pseudomonadota</taxon>
        <taxon>Alphaproteobacteria</taxon>
        <taxon>Rhodobacterales</taxon>
        <taxon>Roseobacteraceae</taxon>
        <taxon>Thalassococcus</taxon>
    </lineage>
</organism>
<dbReference type="PANTHER" id="PTHR43760:SF1">
    <property type="entry name" value="ENDORIBONUCLEASE L-PSP_CHORISMATE MUTASE-LIKE DOMAIN-CONTAINING PROTEIN"/>
    <property type="match status" value="1"/>
</dbReference>
<dbReference type="Proteomes" id="UP000236752">
    <property type="component" value="Unassembled WGS sequence"/>
</dbReference>
<dbReference type="InterPro" id="IPR035959">
    <property type="entry name" value="RutC-like_sf"/>
</dbReference>
<accession>A0A1H5YS00</accession>
<proteinExistence type="predicted"/>
<feature type="domain" description="Endoribonuclease L-PSP/chorismate mutase-like" evidence="1">
    <location>
        <begin position="8"/>
        <end position="142"/>
    </location>
</feature>
<dbReference type="RefSeq" id="WP_103910546.1">
    <property type="nucleotide sequence ID" value="NZ_FNUZ01000003.1"/>
</dbReference>
<evidence type="ECO:0000313" key="2">
    <source>
        <dbReference type="EMBL" id="SEG26422.1"/>
    </source>
</evidence>
<dbReference type="CDD" id="cd02199">
    <property type="entry name" value="YjgF_YER057c_UK114_like_1"/>
    <property type="match status" value="1"/>
</dbReference>
<sequence length="154" mass="15622">MTQDALTKLAELGLTLPAAPAPAANYVPFVKSGNQLFVSGQISNGPDGLITGKLGADMSVEEGAAAAQSCALSLIAQLNAAVDGDLSRLVRVVKLVGFVNSTADFTDQPKVINGASDLMVAVFGDAGRHARSAVSAASLPLGVAVEIEAIFEIN</sequence>
<dbReference type="SUPFAM" id="SSF55298">
    <property type="entry name" value="YjgF-like"/>
    <property type="match status" value="1"/>
</dbReference>
<dbReference type="Gene3D" id="3.30.1330.40">
    <property type="entry name" value="RutC-like"/>
    <property type="match status" value="1"/>
</dbReference>